<dbReference type="Gene3D" id="1.10.443.10">
    <property type="entry name" value="Intergrase catalytic core"/>
    <property type="match status" value="1"/>
</dbReference>
<name>A0A3Q8RS06_9FLAO</name>
<accession>A0A3Q8RS06</accession>
<feature type="domain" description="Tyr recombinase" evidence="2">
    <location>
        <begin position="159"/>
        <end position="359"/>
    </location>
</feature>
<dbReference type="Pfam" id="PF00589">
    <property type="entry name" value="Phage_integrase"/>
    <property type="match status" value="1"/>
</dbReference>
<evidence type="ECO:0000313" key="3">
    <source>
        <dbReference type="EMBL" id="AZJ35812.1"/>
    </source>
</evidence>
<evidence type="ECO:0000256" key="1">
    <source>
        <dbReference type="ARBA" id="ARBA00023172"/>
    </source>
</evidence>
<dbReference type="PROSITE" id="PS51898">
    <property type="entry name" value="TYR_RECOMBINASE"/>
    <property type="match status" value="1"/>
</dbReference>
<dbReference type="SUPFAM" id="SSF56349">
    <property type="entry name" value="DNA breaking-rejoining enzymes"/>
    <property type="match status" value="1"/>
</dbReference>
<reference evidence="3 4" key="1">
    <citation type="submission" date="2018-09" db="EMBL/GenBank/DDBJ databases">
        <title>Insights into the microbiota of Asian seabass (Lates calcarifer) with tenacibaculosis symptoms and description of sp. nov. Tenacibaculum singaporense.</title>
        <authorList>
            <person name="Miyake S."/>
            <person name="Soh M."/>
            <person name="Azman M.N."/>
            <person name="Ngoh S.Y."/>
            <person name="Orban L."/>
        </authorList>
    </citation>
    <scope>NUCLEOTIDE SEQUENCE [LARGE SCALE GENOMIC DNA]</scope>
    <source>
        <strain evidence="3 4">DSM 106434</strain>
    </source>
</reference>
<dbReference type="Proteomes" id="UP000274593">
    <property type="component" value="Chromosome"/>
</dbReference>
<dbReference type="InterPro" id="IPR002104">
    <property type="entry name" value="Integrase_catalytic"/>
</dbReference>
<dbReference type="InterPro" id="IPR011010">
    <property type="entry name" value="DNA_brk_join_enz"/>
</dbReference>
<keyword evidence="1" id="KW-0233">DNA recombination</keyword>
<dbReference type="RefSeq" id="WP_125067574.1">
    <property type="nucleotide sequence ID" value="NZ_CP032548.1"/>
</dbReference>
<dbReference type="InterPro" id="IPR013762">
    <property type="entry name" value="Integrase-like_cat_sf"/>
</dbReference>
<dbReference type="AlphaFoldDB" id="A0A3Q8RS06"/>
<dbReference type="EMBL" id="CP032548">
    <property type="protein sequence ID" value="AZJ35812.1"/>
    <property type="molecule type" value="Genomic_DNA"/>
</dbReference>
<sequence>MNYLKITLPSKILLYSEIENDNIFQIIEFDSSHWKVKCKGSSYSINWNKLSCSHDLKIILKLFIDFRFKNNSISTVVGNDFRFLKKIKLKDAKELKNEEIILSSYISIKDYAIQLTFKKFYEWGFKMGISFFKLSIIKSLREIKLDHKTPYEKIFLQQDFISEIEIDKIRSFIKLIPHDNLSFTELRNNIILQLSYELAPRPSQFWLLNQTDFNFTEGKNTRYYSLNLPMSKKIKSYDVEKRKRSISKELGEKFLKYIKICKSKKKPMPMFINKDGDRLSSKDFTKIVKLELEKIGVYRTPTDLRHNLAQSLADQGASAEIIAEILGHNSTVPARAYIASTPKIADIKANALGKNNKYKKIMKMLTGDFKDENEVTNKQKIKGMVGSQYIGGIGKCGLPEDTTCPKNPIYSCYSCIKFHPFKNKSQHINVKEELQKQAQYFLDITEKGNDIEYNRSVTQLEKTITAVQRVIDLIDLKNERTR</sequence>
<proteinExistence type="predicted"/>
<dbReference type="CDD" id="cd00397">
    <property type="entry name" value="DNA_BRE_C"/>
    <property type="match status" value="1"/>
</dbReference>
<dbReference type="KEGG" id="tsig:D6T69_09895"/>
<evidence type="ECO:0000313" key="4">
    <source>
        <dbReference type="Proteomes" id="UP000274593"/>
    </source>
</evidence>
<dbReference type="GO" id="GO:0006310">
    <property type="term" value="P:DNA recombination"/>
    <property type="evidence" value="ECO:0007669"/>
    <property type="project" value="UniProtKB-KW"/>
</dbReference>
<organism evidence="3 4">
    <name type="scientific">Tenacibaculum singaporense</name>
    <dbReference type="NCBI Taxonomy" id="2358479"/>
    <lineage>
        <taxon>Bacteria</taxon>
        <taxon>Pseudomonadati</taxon>
        <taxon>Bacteroidota</taxon>
        <taxon>Flavobacteriia</taxon>
        <taxon>Flavobacteriales</taxon>
        <taxon>Flavobacteriaceae</taxon>
        <taxon>Tenacibaculum</taxon>
    </lineage>
</organism>
<keyword evidence="4" id="KW-1185">Reference proteome</keyword>
<evidence type="ECO:0000259" key="2">
    <source>
        <dbReference type="PROSITE" id="PS51898"/>
    </source>
</evidence>
<dbReference type="GO" id="GO:0003677">
    <property type="term" value="F:DNA binding"/>
    <property type="evidence" value="ECO:0007669"/>
    <property type="project" value="InterPro"/>
</dbReference>
<dbReference type="GO" id="GO:0015074">
    <property type="term" value="P:DNA integration"/>
    <property type="evidence" value="ECO:0007669"/>
    <property type="project" value="InterPro"/>
</dbReference>
<gene>
    <name evidence="3" type="ORF">D6T69_09895</name>
</gene>
<protein>
    <submittedName>
        <fullName evidence="3">Site-specific integrase</fullName>
    </submittedName>
</protein>